<keyword evidence="5" id="KW-1185">Reference proteome</keyword>
<dbReference type="InterPro" id="IPR013078">
    <property type="entry name" value="His_Pase_superF_clade-1"/>
</dbReference>
<dbReference type="EMBL" id="JAUSVL010000001">
    <property type="protein sequence ID" value="MDQ0288073.1"/>
    <property type="molecule type" value="Genomic_DNA"/>
</dbReference>
<evidence type="ECO:0000313" key="4">
    <source>
        <dbReference type="EMBL" id="MDQ0288073.1"/>
    </source>
</evidence>
<dbReference type="InterPro" id="IPR029033">
    <property type="entry name" value="His_PPase_superfam"/>
</dbReference>
<keyword evidence="1" id="KW-0324">Glycolysis</keyword>
<dbReference type="InterPro" id="IPR001345">
    <property type="entry name" value="PG/BPGM_mutase_AS"/>
</dbReference>
<sequence>MIVTVVRHGQTVANETNTIQGQSDTALNPLGIKQAHCVAKRLQGVAFAAVYSSDLSRAMDTARIIAPEQEPIPTPGLREWNLGAWQGMSAQEVRERFPGELEAFLNDRPGLCVTGGETKSEVYERAAGFLRALPAKHAGQHVLVVSHCGLIRALLKEVMAVSGPWPRQPQVANASISRFVFDKGVWQLACWNDTAHLQGLESDRGNY</sequence>
<dbReference type="CDD" id="cd07067">
    <property type="entry name" value="HP_PGM_like"/>
    <property type="match status" value="1"/>
</dbReference>
<protein>
    <submittedName>
        <fullName evidence="4">Broad specificity phosphatase PhoE</fullName>
    </submittedName>
</protein>
<evidence type="ECO:0000313" key="5">
    <source>
        <dbReference type="Proteomes" id="UP001238163"/>
    </source>
</evidence>
<organism evidence="4 5">
    <name type="scientific">Oligosphaera ethanolica</name>
    <dbReference type="NCBI Taxonomy" id="760260"/>
    <lineage>
        <taxon>Bacteria</taxon>
        <taxon>Pseudomonadati</taxon>
        <taxon>Lentisphaerota</taxon>
        <taxon>Oligosphaeria</taxon>
        <taxon>Oligosphaerales</taxon>
        <taxon>Oligosphaeraceae</taxon>
        <taxon>Oligosphaera</taxon>
    </lineage>
</organism>
<dbReference type="Gene3D" id="3.40.50.1240">
    <property type="entry name" value="Phosphoglycerate mutase-like"/>
    <property type="match status" value="1"/>
</dbReference>
<dbReference type="PANTHER" id="PTHR48100:SF1">
    <property type="entry name" value="HISTIDINE PHOSPHATASE FAMILY PROTEIN-RELATED"/>
    <property type="match status" value="1"/>
</dbReference>
<keyword evidence="2" id="KW-0413">Isomerase</keyword>
<evidence type="ECO:0000256" key="2">
    <source>
        <dbReference type="ARBA" id="ARBA00023235"/>
    </source>
</evidence>
<dbReference type="GO" id="GO:0005737">
    <property type="term" value="C:cytoplasm"/>
    <property type="evidence" value="ECO:0007669"/>
    <property type="project" value="TreeGrafter"/>
</dbReference>
<dbReference type="PANTHER" id="PTHR48100">
    <property type="entry name" value="BROAD-SPECIFICITY PHOSPHATASE YOR283W-RELATED"/>
    <property type="match status" value="1"/>
</dbReference>
<reference evidence="4" key="1">
    <citation type="submission" date="2023-07" db="EMBL/GenBank/DDBJ databases">
        <title>Genomic Encyclopedia of Type Strains, Phase IV (KMG-IV): sequencing the most valuable type-strain genomes for metagenomic binning, comparative biology and taxonomic classification.</title>
        <authorList>
            <person name="Goeker M."/>
        </authorList>
    </citation>
    <scope>NUCLEOTIDE SEQUENCE</scope>
    <source>
        <strain evidence="4">DSM 24202</strain>
    </source>
</reference>
<feature type="binding site" evidence="3">
    <location>
        <position position="57"/>
    </location>
    <ligand>
        <name>substrate</name>
    </ligand>
</feature>
<dbReference type="SUPFAM" id="SSF53254">
    <property type="entry name" value="Phosphoglycerate mutase-like"/>
    <property type="match status" value="1"/>
</dbReference>
<dbReference type="Pfam" id="PF00300">
    <property type="entry name" value="His_Phos_1"/>
    <property type="match status" value="1"/>
</dbReference>
<accession>A0AAE4AMP1</accession>
<evidence type="ECO:0000256" key="1">
    <source>
        <dbReference type="ARBA" id="ARBA00023152"/>
    </source>
</evidence>
<dbReference type="RefSeq" id="WP_307259234.1">
    <property type="nucleotide sequence ID" value="NZ_JAUSVL010000001.1"/>
</dbReference>
<feature type="binding site" evidence="3">
    <location>
        <begin position="7"/>
        <end position="14"/>
    </location>
    <ligand>
        <name>substrate</name>
    </ligand>
</feature>
<evidence type="ECO:0000256" key="3">
    <source>
        <dbReference type="PIRSR" id="PIRSR613078-2"/>
    </source>
</evidence>
<dbReference type="GO" id="GO:0016791">
    <property type="term" value="F:phosphatase activity"/>
    <property type="evidence" value="ECO:0007669"/>
    <property type="project" value="TreeGrafter"/>
</dbReference>
<gene>
    <name evidence="4" type="ORF">J3R75_000180</name>
</gene>
<comment type="caution">
    <text evidence="4">The sequence shown here is derived from an EMBL/GenBank/DDBJ whole genome shotgun (WGS) entry which is preliminary data.</text>
</comment>
<dbReference type="AlphaFoldDB" id="A0AAE4AMP1"/>
<dbReference type="InterPro" id="IPR050275">
    <property type="entry name" value="PGM_Phosphatase"/>
</dbReference>
<dbReference type="Proteomes" id="UP001238163">
    <property type="component" value="Unassembled WGS sequence"/>
</dbReference>
<proteinExistence type="predicted"/>
<name>A0AAE4AMP1_9BACT</name>
<dbReference type="SMART" id="SM00855">
    <property type="entry name" value="PGAM"/>
    <property type="match status" value="1"/>
</dbReference>
<dbReference type="PROSITE" id="PS00175">
    <property type="entry name" value="PG_MUTASE"/>
    <property type="match status" value="1"/>
</dbReference>